<evidence type="ECO:0000313" key="2">
    <source>
        <dbReference type="EMBL" id="CAF4861478.1"/>
    </source>
</evidence>
<organism evidence="2 3">
    <name type="scientific">Rotaria socialis</name>
    <dbReference type="NCBI Taxonomy" id="392032"/>
    <lineage>
        <taxon>Eukaryota</taxon>
        <taxon>Metazoa</taxon>
        <taxon>Spiralia</taxon>
        <taxon>Gnathifera</taxon>
        <taxon>Rotifera</taxon>
        <taxon>Eurotatoria</taxon>
        <taxon>Bdelloidea</taxon>
        <taxon>Philodinida</taxon>
        <taxon>Philodinidae</taxon>
        <taxon>Rotaria</taxon>
    </lineage>
</organism>
<dbReference type="Gene3D" id="1.10.8.710">
    <property type="match status" value="1"/>
</dbReference>
<dbReference type="AlphaFoldDB" id="A0A821SMX4"/>
<reference evidence="2" key="1">
    <citation type="submission" date="2021-02" db="EMBL/GenBank/DDBJ databases">
        <authorList>
            <person name="Nowell W R."/>
        </authorList>
    </citation>
    <scope>NUCLEOTIDE SEQUENCE</scope>
</reference>
<name>A0A821SMX4_9BILA</name>
<keyword evidence="3" id="KW-1185">Reference proteome</keyword>
<dbReference type="Pfam" id="PF12774">
    <property type="entry name" value="AAA_6"/>
    <property type="match status" value="1"/>
</dbReference>
<dbReference type="Proteomes" id="UP000663873">
    <property type="component" value="Unassembled WGS sequence"/>
</dbReference>
<dbReference type="GO" id="GO:0030286">
    <property type="term" value="C:dynein complex"/>
    <property type="evidence" value="ECO:0007669"/>
    <property type="project" value="InterPro"/>
</dbReference>
<sequence length="74" mass="8373">DEDESILVLRAIKDVNLPKFLAQDVPLFEGIISDLFPGVVLPTPDYAVFLEAIHNNSKHLKLQPVQFFVDKIIQ</sequence>
<feature type="non-terminal residue" evidence="2">
    <location>
        <position position="1"/>
    </location>
</feature>
<comment type="caution">
    <text evidence="2">The sequence shown here is derived from an EMBL/GenBank/DDBJ whole genome shotgun (WGS) entry which is preliminary data.</text>
</comment>
<dbReference type="InterPro" id="IPR043157">
    <property type="entry name" value="Dynein_AAA1S"/>
</dbReference>
<dbReference type="GO" id="GO:0051959">
    <property type="term" value="F:dynein light intermediate chain binding"/>
    <property type="evidence" value="ECO:0007669"/>
    <property type="project" value="InterPro"/>
</dbReference>
<feature type="non-terminal residue" evidence="2">
    <location>
        <position position="74"/>
    </location>
</feature>
<dbReference type="EMBL" id="CAJOBP010064303">
    <property type="protein sequence ID" value="CAF4861478.1"/>
    <property type="molecule type" value="Genomic_DNA"/>
</dbReference>
<dbReference type="InterPro" id="IPR026983">
    <property type="entry name" value="DHC"/>
</dbReference>
<dbReference type="GO" id="GO:0005524">
    <property type="term" value="F:ATP binding"/>
    <property type="evidence" value="ECO:0007669"/>
    <property type="project" value="InterPro"/>
</dbReference>
<feature type="domain" description="Dynein heavy chain hydrolytic ATP-binding dynein motor region" evidence="1">
    <location>
        <begin position="2"/>
        <end position="74"/>
    </location>
</feature>
<dbReference type="GO" id="GO:0007018">
    <property type="term" value="P:microtubule-based movement"/>
    <property type="evidence" value="ECO:0007669"/>
    <property type="project" value="InterPro"/>
</dbReference>
<dbReference type="PANTHER" id="PTHR22878">
    <property type="entry name" value="DYNEIN HEAVY CHAIN 6, AXONEMAL-LIKE-RELATED"/>
    <property type="match status" value="1"/>
</dbReference>
<protein>
    <recommendedName>
        <fullName evidence="1">Dynein heavy chain hydrolytic ATP-binding dynein motor region domain-containing protein</fullName>
    </recommendedName>
</protein>
<proteinExistence type="predicted"/>
<accession>A0A821SMX4</accession>
<dbReference type="InterPro" id="IPR035699">
    <property type="entry name" value="AAA_6"/>
</dbReference>
<dbReference type="PANTHER" id="PTHR22878:SF71">
    <property type="entry name" value="DYNEIN, AXONEMAL, HEAVY CHAIN 3"/>
    <property type="match status" value="1"/>
</dbReference>
<dbReference type="GO" id="GO:0045505">
    <property type="term" value="F:dynein intermediate chain binding"/>
    <property type="evidence" value="ECO:0007669"/>
    <property type="project" value="InterPro"/>
</dbReference>
<evidence type="ECO:0000259" key="1">
    <source>
        <dbReference type="Pfam" id="PF12774"/>
    </source>
</evidence>
<evidence type="ECO:0000313" key="3">
    <source>
        <dbReference type="Proteomes" id="UP000663873"/>
    </source>
</evidence>
<gene>
    <name evidence="2" type="ORF">UJA718_LOCUS43898</name>
</gene>